<comment type="catalytic activity">
    <reaction evidence="1 9 10">
        <text>D-alanyl-D-alanine + H2O = 2 D-alanine</text>
        <dbReference type="Rhea" id="RHEA:20661"/>
        <dbReference type="ChEBI" id="CHEBI:15377"/>
        <dbReference type="ChEBI" id="CHEBI:57416"/>
        <dbReference type="ChEBI" id="CHEBI:57822"/>
        <dbReference type="EC" id="3.4.13.22"/>
    </reaction>
</comment>
<dbReference type="Pfam" id="PF01427">
    <property type="entry name" value="Peptidase_M15"/>
    <property type="match status" value="1"/>
</dbReference>
<dbReference type="GO" id="GO:0160237">
    <property type="term" value="F:D-Ala-D-Ala dipeptidase activity"/>
    <property type="evidence" value="ECO:0007669"/>
    <property type="project" value="UniProtKB-EC"/>
</dbReference>
<feature type="active site" description="Proton donor/acceptor" evidence="9">
    <location>
        <position position="201"/>
    </location>
</feature>
<dbReference type="EC" id="3.4.13.22" evidence="9 10"/>
<dbReference type="SUPFAM" id="SSF55166">
    <property type="entry name" value="Hedgehog/DD-peptidase"/>
    <property type="match status" value="1"/>
</dbReference>
<evidence type="ECO:0000256" key="4">
    <source>
        <dbReference type="ARBA" id="ARBA00022801"/>
    </source>
</evidence>
<evidence type="ECO:0000256" key="3">
    <source>
        <dbReference type="ARBA" id="ARBA00022723"/>
    </source>
</evidence>
<comment type="similarity">
    <text evidence="9 10">Belongs to the peptidase M15D family.</text>
</comment>
<evidence type="ECO:0000256" key="9">
    <source>
        <dbReference type="HAMAP-Rule" id="MF_01924"/>
    </source>
</evidence>
<proteinExistence type="inferred from homology"/>
<keyword evidence="6 9" id="KW-0224">Dipeptidase</keyword>
<dbReference type="InterPro" id="IPR009045">
    <property type="entry name" value="Zn_M74/Hedgehog-like"/>
</dbReference>
<evidence type="ECO:0000256" key="2">
    <source>
        <dbReference type="ARBA" id="ARBA00022670"/>
    </source>
</evidence>
<keyword evidence="2 9" id="KW-0645">Protease</keyword>
<keyword evidence="4 9" id="KW-0378">Hydrolase</keyword>
<protein>
    <recommendedName>
        <fullName evidence="9 10">D-alanyl-D-alanine dipeptidase</fullName>
        <shortName evidence="9 10">D-Ala-D-Ala dipeptidase</shortName>
        <ecNumber evidence="9 10">3.4.13.22</ecNumber>
    </recommendedName>
</protein>
<organism evidence="12 13">
    <name type="scientific">Porphyromonas gulae</name>
    <dbReference type="NCBI Taxonomy" id="111105"/>
    <lineage>
        <taxon>Bacteria</taxon>
        <taxon>Pseudomonadati</taxon>
        <taxon>Bacteroidota</taxon>
        <taxon>Bacteroidia</taxon>
        <taxon>Bacteroidales</taxon>
        <taxon>Porphyromonadaceae</taxon>
        <taxon>Porphyromonas</taxon>
    </lineage>
</organism>
<dbReference type="RefSeq" id="WP_039419455.1">
    <property type="nucleotide sequence ID" value="NZ_JRAK01000050.1"/>
</dbReference>
<dbReference type="PANTHER" id="PTHR43126:SF2">
    <property type="entry name" value="D-ALANYL-D-ALANINE DIPEPTIDASE"/>
    <property type="match status" value="1"/>
</dbReference>
<dbReference type="PANTHER" id="PTHR43126">
    <property type="entry name" value="D-ALANYL-D-ALANINE DIPEPTIDASE"/>
    <property type="match status" value="1"/>
</dbReference>
<feature type="site" description="Transition state stabilizer" evidence="9">
    <location>
        <position position="100"/>
    </location>
</feature>
<reference evidence="12 13" key="1">
    <citation type="submission" date="2014-08" db="EMBL/GenBank/DDBJ databases">
        <title>Porphyromonas gulae strain:COT-052_OH3439 Genome sequencing.</title>
        <authorList>
            <person name="Wallis C."/>
            <person name="Deusch O."/>
            <person name="O'Flynn C."/>
            <person name="Davis I."/>
            <person name="Jospin G."/>
            <person name="Darling A.E."/>
            <person name="Coil D.A."/>
            <person name="Alexiev A."/>
            <person name="Horsfall A."/>
            <person name="Kirkwood N."/>
            <person name="Harris S."/>
            <person name="Eisen J.A."/>
        </authorList>
    </citation>
    <scope>NUCLEOTIDE SEQUENCE [LARGE SCALE GENOMIC DNA]</scope>
    <source>
        <strain evidence="13">COT-052 OH3439</strain>
    </source>
</reference>
<evidence type="ECO:0000256" key="7">
    <source>
        <dbReference type="ARBA" id="ARBA00023049"/>
    </source>
</evidence>
<keyword evidence="13" id="KW-1185">Reference proteome</keyword>
<evidence type="ECO:0000313" key="12">
    <source>
        <dbReference type="EMBL" id="KGN91214.1"/>
    </source>
</evidence>
<dbReference type="GeneID" id="57240281"/>
<feature type="binding site" evidence="9">
    <location>
        <position position="130"/>
    </location>
    <ligand>
        <name>Zn(2+)</name>
        <dbReference type="ChEBI" id="CHEBI:29105"/>
        <note>catalytic</note>
    </ligand>
</feature>
<dbReference type="GO" id="GO:0006508">
    <property type="term" value="P:proteolysis"/>
    <property type="evidence" value="ECO:0007669"/>
    <property type="project" value="UniProtKB-KW"/>
</dbReference>
<dbReference type="InterPro" id="IPR000755">
    <property type="entry name" value="A_A_dipeptidase"/>
</dbReference>
<dbReference type="EMBL" id="JRAK01000050">
    <property type="protein sequence ID" value="KGN91214.1"/>
    <property type="molecule type" value="Genomic_DNA"/>
</dbReference>
<dbReference type="AlphaFoldDB" id="A0A099WNP9"/>
<dbReference type="Gene3D" id="3.30.1380.10">
    <property type="match status" value="1"/>
</dbReference>
<dbReference type="GO" id="GO:0008237">
    <property type="term" value="F:metallopeptidase activity"/>
    <property type="evidence" value="ECO:0007669"/>
    <property type="project" value="UniProtKB-KW"/>
</dbReference>
<keyword evidence="7 9" id="KW-0482">Metalloprotease</keyword>
<dbReference type="PATRIC" id="fig|111105.18.peg.2191"/>
<evidence type="ECO:0000256" key="10">
    <source>
        <dbReference type="PIRNR" id="PIRNR026671"/>
    </source>
</evidence>
<feature type="binding site" evidence="9">
    <location>
        <position position="204"/>
    </location>
    <ligand>
        <name>Zn(2+)</name>
        <dbReference type="ChEBI" id="CHEBI:29105"/>
        <note>catalytic</note>
    </ligand>
</feature>
<accession>A0A099WNP9</accession>
<gene>
    <name evidence="12" type="ORF">HR15_03135</name>
</gene>
<evidence type="ECO:0000256" key="5">
    <source>
        <dbReference type="ARBA" id="ARBA00022833"/>
    </source>
</evidence>
<feature type="signal peptide" evidence="11">
    <location>
        <begin position="1"/>
        <end position="20"/>
    </location>
</feature>
<comment type="cofactor">
    <cofactor evidence="9">
        <name>Zn(2+)</name>
        <dbReference type="ChEBI" id="CHEBI:29105"/>
    </cofactor>
    <text evidence="9">Binds 1 zinc ion per subunit.</text>
</comment>
<evidence type="ECO:0000256" key="8">
    <source>
        <dbReference type="ARBA" id="ARBA00023316"/>
    </source>
</evidence>
<keyword evidence="5 9" id="KW-0862">Zinc</keyword>
<dbReference type="GO" id="GO:0071555">
    <property type="term" value="P:cell wall organization"/>
    <property type="evidence" value="ECO:0007669"/>
    <property type="project" value="UniProtKB-KW"/>
</dbReference>
<feature type="chain" id="PRO_5001956573" description="D-alanyl-D-alanine dipeptidase" evidence="11">
    <location>
        <begin position="21"/>
        <end position="223"/>
    </location>
</feature>
<comment type="function">
    <text evidence="9 10">Catalyzes hydrolysis of the D-alanyl-D-alanine dipeptide.</text>
</comment>
<dbReference type="Proteomes" id="UP000030146">
    <property type="component" value="Unassembled WGS sequence"/>
</dbReference>
<evidence type="ECO:0000256" key="1">
    <source>
        <dbReference type="ARBA" id="ARBA00001362"/>
    </source>
</evidence>
<feature type="binding site" evidence="9">
    <location>
        <position position="137"/>
    </location>
    <ligand>
        <name>Zn(2+)</name>
        <dbReference type="ChEBI" id="CHEBI:29105"/>
        <note>catalytic</note>
    </ligand>
</feature>
<evidence type="ECO:0000256" key="11">
    <source>
        <dbReference type="SAM" id="SignalP"/>
    </source>
</evidence>
<comment type="caution">
    <text evidence="12">The sequence shown here is derived from an EMBL/GenBank/DDBJ whole genome shotgun (WGS) entry which is preliminary data.</text>
</comment>
<evidence type="ECO:0000256" key="6">
    <source>
        <dbReference type="ARBA" id="ARBA00022997"/>
    </source>
</evidence>
<dbReference type="PIRSF" id="PIRSF026671">
    <property type="entry name" value="AA_dipeptidase"/>
    <property type="match status" value="1"/>
</dbReference>
<dbReference type="HAMAP" id="MF_01924">
    <property type="entry name" value="A_A_dipeptidase"/>
    <property type="match status" value="1"/>
</dbReference>
<dbReference type="CDD" id="cd14840">
    <property type="entry name" value="D-Ala-D-Ala_dipeptidase_Aad"/>
    <property type="match status" value="1"/>
</dbReference>
<keyword evidence="8 10" id="KW-0961">Cell wall biogenesis/degradation</keyword>
<keyword evidence="3 9" id="KW-0479">Metal-binding</keyword>
<evidence type="ECO:0000313" key="13">
    <source>
        <dbReference type="Proteomes" id="UP000030146"/>
    </source>
</evidence>
<keyword evidence="11" id="KW-0732">Signal</keyword>
<name>A0A099WNP9_9PORP</name>
<dbReference type="GO" id="GO:0008270">
    <property type="term" value="F:zinc ion binding"/>
    <property type="evidence" value="ECO:0007669"/>
    <property type="project" value="UniProtKB-UniRule"/>
</dbReference>
<sequence length="223" mass="25850">MCRLFVGIAVAMALNTMLCAQTFSEEDFRIRGYVDIHRLDTTIRLALIYSTTDNFVGEDMYGDFDKAYFEKGFAERIRQAQRLLRKEYPDYSLLIYDASRPISIQRRMYTLVKGTSKAVYVANGNRGGKHNYGVAVDLTIVDRDGKPLDMGTPVDHFGRAAHVGQEERLAADGLISREAVRNRRLLRRIMKSVGLVPYRREWWHYELPESMSHTRSHYRLLDF</sequence>